<dbReference type="InterPro" id="IPR046357">
    <property type="entry name" value="PPIase_dom_sf"/>
</dbReference>
<evidence type="ECO:0000313" key="16">
    <source>
        <dbReference type="EMBL" id="MBP2622850.1"/>
    </source>
</evidence>
<dbReference type="EMBL" id="PRDG01000002">
    <property type="protein sequence ID" value="MBP2622850.1"/>
    <property type="molecule type" value="Genomic_DNA"/>
</dbReference>
<evidence type="ECO:0000256" key="7">
    <source>
        <dbReference type="ARBA" id="ARBA00023110"/>
    </source>
</evidence>
<comment type="catalytic activity">
    <reaction evidence="1 12">
        <text>[protein]-peptidylproline (omega=180) = [protein]-peptidylproline (omega=0)</text>
        <dbReference type="Rhea" id="RHEA:16237"/>
        <dbReference type="Rhea" id="RHEA-COMP:10747"/>
        <dbReference type="Rhea" id="RHEA-COMP:10748"/>
        <dbReference type="ChEBI" id="CHEBI:83833"/>
        <dbReference type="ChEBI" id="CHEBI:83834"/>
        <dbReference type="EC" id="5.2.1.8"/>
    </reaction>
</comment>
<keyword evidence="11 12" id="KW-0449">Lipoprotein</keyword>
<dbReference type="PANTHER" id="PTHR47245">
    <property type="entry name" value="PEPTIDYLPROLYL ISOMERASE"/>
    <property type="match status" value="1"/>
</dbReference>
<comment type="function">
    <text evidence="2 12">Plays a major role in protein secretion by helping the post-translocational extracellular folding of several secreted proteins.</text>
</comment>
<protein>
    <recommendedName>
        <fullName evidence="12">Foldase protein PrsA</fullName>
        <ecNumber evidence="12">5.2.1.8</ecNumber>
    </recommendedName>
</protein>
<dbReference type="PANTHER" id="PTHR47245:SF1">
    <property type="entry name" value="FOLDASE PROTEIN PRSA"/>
    <property type="match status" value="1"/>
</dbReference>
<evidence type="ECO:0000256" key="5">
    <source>
        <dbReference type="ARBA" id="ARBA00022475"/>
    </source>
</evidence>
<keyword evidence="5 12" id="KW-1003">Cell membrane</keyword>
<evidence type="ECO:0000256" key="11">
    <source>
        <dbReference type="ARBA" id="ARBA00023288"/>
    </source>
</evidence>
<dbReference type="SUPFAM" id="SSF54534">
    <property type="entry name" value="FKBP-like"/>
    <property type="match status" value="1"/>
</dbReference>
<dbReference type="Gene3D" id="3.10.50.40">
    <property type="match status" value="1"/>
</dbReference>
<proteinExistence type="inferred from homology"/>
<dbReference type="PROSITE" id="PS50198">
    <property type="entry name" value="PPIC_PPIASE_2"/>
    <property type="match status" value="1"/>
</dbReference>
<evidence type="ECO:0000256" key="6">
    <source>
        <dbReference type="ARBA" id="ARBA00022729"/>
    </source>
</evidence>
<dbReference type="Pfam" id="PF00639">
    <property type="entry name" value="Rotamase"/>
    <property type="match status" value="1"/>
</dbReference>
<keyword evidence="8 12" id="KW-0472">Membrane</keyword>
<evidence type="ECO:0000256" key="3">
    <source>
        <dbReference type="ARBA" id="ARBA00004193"/>
    </source>
</evidence>
<evidence type="ECO:0000256" key="9">
    <source>
        <dbReference type="ARBA" id="ARBA00023139"/>
    </source>
</evidence>
<comment type="similarity">
    <text evidence="4 12">Belongs to the PrsA family.</text>
</comment>
<accession>A0ABS5B255</accession>
<dbReference type="InterPro" id="IPR050245">
    <property type="entry name" value="PrsA_foldase"/>
</dbReference>
<keyword evidence="9 12" id="KW-0564">Palmitate</keyword>
<evidence type="ECO:0000256" key="10">
    <source>
        <dbReference type="ARBA" id="ARBA00023235"/>
    </source>
</evidence>
<keyword evidence="6 12" id="KW-0732">Signal</keyword>
<name>A0ABS5B255_9STRE</name>
<dbReference type="EC" id="5.2.1.8" evidence="12"/>
<gene>
    <name evidence="12" type="primary">prsA</name>
    <name evidence="16" type="ORF">C4K46_02730</name>
</gene>
<dbReference type="NCBIfam" id="NF002361">
    <property type="entry name" value="PRK01326.1"/>
    <property type="match status" value="1"/>
</dbReference>
<dbReference type="RefSeq" id="WP_209627151.1">
    <property type="nucleotide sequence ID" value="NZ_PRDG01000002.1"/>
</dbReference>
<evidence type="ECO:0000256" key="4">
    <source>
        <dbReference type="ARBA" id="ARBA00006071"/>
    </source>
</evidence>
<reference evidence="16 17" key="1">
    <citation type="submission" date="2018-02" db="EMBL/GenBank/DDBJ databases">
        <title>Draft genome sequence of Streptococcus oricebi CCUG 70868T type strain.</title>
        <authorList>
            <person name="Mendez V."/>
            <person name="Salva-Serra F."/>
            <person name="Jaen-Luchoro D."/>
            <person name="Gonzales-Siles L."/>
            <person name="Karlsson R."/>
            <person name="Engstrom-Jakobsson H."/>
            <person name="Busquets A."/>
            <person name="Gomila M."/>
            <person name="Pineiro-Iglesias B."/>
            <person name="Bennasar-Figueras A."/>
            <person name="Seeger M."/>
            <person name="Moore E."/>
        </authorList>
    </citation>
    <scope>NUCLEOTIDE SEQUENCE [LARGE SCALE GENOMIC DNA]</scope>
    <source>
        <strain evidence="16 17">CCUG 70868</strain>
    </source>
</reference>
<dbReference type="InterPro" id="IPR023059">
    <property type="entry name" value="Foldase_PrsA"/>
</dbReference>
<comment type="caution">
    <text evidence="16">The sequence shown here is derived from an EMBL/GenBank/DDBJ whole genome shotgun (WGS) entry which is preliminary data.</text>
</comment>
<dbReference type="PROSITE" id="PS51257">
    <property type="entry name" value="PROKAR_LIPOPROTEIN"/>
    <property type="match status" value="1"/>
</dbReference>
<keyword evidence="17" id="KW-1185">Reference proteome</keyword>
<feature type="region of interest" description="Disordered" evidence="13">
    <location>
        <begin position="302"/>
        <end position="327"/>
    </location>
</feature>
<keyword evidence="10 12" id="KW-0413">Isomerase</keyword>
<evidence type="ECO:0000256" key="2">
    <source>
        <dbReference type="ARBA" id="ARBA00003828"/>
    </source>
</evidence>
<evidence type="ECO:0000259" key="15">
    <source>
        <dbReference type="PROSITE" id="PS50198"/>
    </source>
</evidence>
<dbReference type="HAMAP" id="MF_01145">
    <property type="entry name" value="Foldase_PrsA"/>
    <property type="match status" value="1"/>
</dbReference>
<evidence type="ECO:0000256" key="8">
    <source>
        <dbReference type="ARBA" id="ARBA00023136"/>
    </source>
</evidence>
<sequence>MKKKMIAGALALASAAVLAACSQSANNNTDIISMKGDTITVGEFYDKVKTNSAAQQVLLSMAIKDVFEKKYSKNVTDKEVTEAYDKSVKSYGDNFQRALAQAGLNEDSYREQIRTNKLVEYAVKKAAEKELTDANYKAAYEEYTPEVTAQIIKLDSEDKAKQVLEQVKAEGADFAQIAKDNSTDSASKDKGGEIKFDSTTANVAADLKKAAFSLEPNAISEVINVKEGYTDSYYILKLVSKTEKSAKWEDYKEKLKQSIMTQKQNDPSFIQSVVAKELQEANIKVKDQAFQNVFAQYISSTGSSEASSTSSSSANSSSSQTSSSAAE</sequence>
<dbReference type="InterPro" id="IPR000297">
    <property type="entry name" value="PPIase_PpiC"/>
</dbReference>
<dbReference type="InterPro" id="IPR027304">
    <property type="entry name" value="Trigger_fact/SurA_dom_sf"/>
</dbReference>
<dbReference type="Proteomes" id="UP001519296">
    <property type="component" value="Unassembled WGS sequence"/>
</dbReference>
<evidence type="ECO:0000256" key="13">
    <source>
        <dbReference type="SAM" id="MobiDB-lite"/>
    </source>
</evidence>
<dbReference type="SUPFAM" id="SSF109998">
    <property type="entry name" value="Triger factor/SurA peptide-binding domain-like"/>
    <property type="match status" value="1"/>
</dbReference>
<feature type="signal peptide" evidence="14">
    <location>
        <begin position="1"/>
        <end position="19"/>
    </location>
</feature>
<feature type="chain" id="PRO_5045953590" description="Foldase protein PrsA" evidence="14">
    <location>
        <begin position="20"/>
        <end position="327"/>
    </location>
</feature>
<evidence type="ECO:0000313" key="17">
    <source>
        <dbReference type="Proteomes" id="UP001519296"/>
    </source>
</evidence>
<evidence type="ECO:0000256" key="12">
    <source>
        <dbReference type="HAMAP-Rule" id="MF_01145"/>
    </source>
</evidence>
<comment type="subcellular location">
    <subcellularLocation>
        <location evidence="3 12">Cell membrane</location>
        <topology evidence="3 12">Lipid-anchor</topology>
    </subcellularLocation>
</comment>
<feature type="domain" description="PpiC" evidence="15">
    <location>
        <begin position="144"/>
        <end position="229"/>
    </location>
</feature>
<evidence type="ECO:0000256" key="14">
    <source>
        <dbReference type="SAM" id="SignalP"/>
    </source>
</evidence>
<evidence type="ECO:0000256" key="1">
    <source>
        <dbReference type="ARBA" id="ARBA00000971"/>
    </source>
</evidence>
<keyword evidence="7 12" id="KW-0697">Rotamase</keyword>
<organism evidence="16 17">
    <name type="scientific">Streptococcus oricebi</name>
    <dbReference type="NCBI Taxonomy" id="1547447"/>
    <lineage>
        <taxon>Bacteria</taxon>
        <taxon>Bacillati</taxon>
        <taxon>Bacillota</taxon>
        <taxon>Bacilli</taxon>
        <taxon>Lactobacillales</taxon>
        <taxon>Streptococcaceae</taxon>
        <taxon>Streptococcus</taxon>
    </lineage>
</organism>